<evidence type="ECO:0000259" key="8">
    <source>
        <dbReference type="PROSITE" id="PS50217"/>
    </source>
</evidence>
<dbReference type="GO" id="GO:0000978">
    <property type="term" value="F:RNA polymerase II cis-regulatory region sequence-specific DNA binding"/>
    <property type="evidence" value="ECO:0007669"/>
    <property type="project" value="TreeGrafter"/>
</dbReference>
<evidence type="ECO:0000256" key="2">
    <source>
        <dbReference type="ARBA" id="ARBA00023015"/>
    </source>
</evidence>
<dbReference type="EMBL" id="JAACXV010000142">
    <property type="protein sequence ID" value="KAF7283052.1"/>
    <property type="molecule type" value="Genomic_DNA"/>
</dbReference>
<keyword evidence="6" id="KW-0175">Coiled coil</keyword>
<reference evidence="9" key="1">
    <citation type="submission" date="2020-08" db="EMBL/GenBank/DDBJ databases">
        <title>Genome sequencing and assembly of the red palm weevil Rhynchophorus ferrugineus.</title>
        <authorList>
            <person name="Dias G.B."/>
            <person name="Bergman C.M."/>
            <person name="Manee M."/>
        </authorList>
    </citation>
    <scope>NUCLEOTIDE SEQUENCE</scope>
    <source>
        <strain evidence="9">AA-2017</strain>
        <tissue evidence="9">Whole larva</tissue>
    </source>
</reference>
<dbReference type="SUPFAM" id="SSF57959">
    <property type="entry name" value="Leucine zipper domain"/>
    <property type="match status" value="1"/>
</dbReference>
<gene>
    <name evidence="9" type="ORF">GWI33_001528</name>
</gene>
<keyword evidence="3" id="KW-0238">DNA-binding</keyword>
<dbReference type="PROSITE" id="PS50217">
    <property type="entry name" value="BZIP"/>
    <property type="match status" value="1"/>
</dbReference>
<evidence type="ECO:0000256" key="1">
    <source>
        <dbReference type="ARBA" id="ARBA00004123"/>
    </source>
</evidence>
<evidence type="ECO:0000313" key="10">
    <source>
        <dbReference type="Proteomes" id="UP000625711"/>
    </source>
</evidence>
<evidence type="ECO:0000256" key="3">
    <source>
        <dbReference type="ARBA" id="ARBA00023125"/>
    </source>
</evidence>
<feature type="compositionally biased region" description="Basic and acidic residues" evidence="7">
    <location>
        <begin position="206"/>
        <end position="231"/>
    </location>
</feature>
<feature type="domain" description="BZIP" evidence="8">
    <location>
        <begin position="209"/>
        <end position="266"/>
    </location>
</feature>
<proteinExistence type="predicted"/>
<comment type="caution">
    <text evidence="9">The sequence shown here is derived from an EMBL/GenBank/DDBJ whole genome shotgun (WGS) entry which is preliminary data.</text>
</comment>
<dbReference type="InterPro" id="IPR040223">
    <property type="entry name" value="PAR_bZIP"/>
</dbReference>
<feature type="compositionally biased region" description="Polar residues" evidence="7">
    <location>
        <begin position="191"/>
        <end position="205"/>
    </location>
</feature>
<feature type="coiled-coil region" evidence="6">
    <location>
        <begin position="241"/>
        <end position="268"/>
    </location>
</feature>
<dbReference type="PANTHER" id="PTHR11988">
    <property type="entry name" value="THYROTROPH EMBRYONIC FACTOR RELATED"/>
    <property type="match status" value="1"/>
</dbReference>
<keyword evidence="5" id="KW-0539">Nucleus</keyword>
<keyword evidence="2" id="KW-0805">Transcription regulation</keyword>
<dbReference type="Pfam" id="PF07716">
    <property type="entry name" value="bZIP_2"/>
    <property type="match status" value="1"/>
</dbReference>
<accession>A0A834ILB4</accession>
<dbReference type="Gene3D" id="1.20.5.170">
    <property type="match status" value="1"/>
</dbReference>
<protein>
    <recommendedName>
        <fullName evidence="8">BZIP domain-containing protein</fullName>
    </recommendedName>
</protein>
<evidence type="ECO:0000256" key="6">
    <source>
        <dbReference type="SAM" id="Coils"/>
    </source>
</evidence>
<evidence type="ECO:0000256" key="4">
    <source>
        <dbReference type="ARBA" id="ARBA00023163"/>
    </source>
</evidence>
<feature type="compositionally biased region" description="Polar residues" evidence="7">
    <location>
        <begin position="114"/>
        <end position="123"/>
    </location>
</feature>
<evidence type="ECO:0000256" key="7">
    <source>
        <dbReference type="SAM" id="MobiDB-lite"/>
    </source>
</evidence>
<feature type="region of interest" description="Disordered" evidence="7">
    <location>
        <begin position="45"/>
        <end position="130"/>
    </location>
</feature>
<organism evidence="9 10">
    <name type="scientific">Rhynchophorus ferrugineus</name>
    <name type="common">Red palm weevil</name>
    <name type="synonym">Curculio ferrugineus</name>
    <dbReference type="NCBI Taxonomy" id="354439"/>
    <lineage>
        <taxon>Eukaryota</taxon>
        <taxon>Metazoa</taxon>
        <taxon>Ecdysozoa</taxon>
        <taxon>Arthropoda</taxon>
        <taxon>Hexapoda</taxon>
        <taxon>Insecta</taxon>
        <taxon>Pterygota</taxon>
        <taxon>Neoptera</taxon>
        <taxon>Endopterygota</taxon>
        <taxon>Coleoptera</taxon>
        <taxon>Polyphaga</taxon>
        <taxon>Cucujiformia</taxon>
        <taxon>Curculionidae</taxon>
        <taxon>Dryophthorinae</taxon>
        <taxon>Rhynchophorus</taxon>
    </lineage>
</organism>
<evidence type="ECO:0000313" key="9">
    <source>
        <dbReference type="EMBL" id="KAF7283052.1"/>
    </source>
</evidence>
<dbReference type="PANTHER" id="PTHR11988:SF27">
    <property type="entry name" value="GH27708P"/>
    <property type="match status" value="1"/>
</dbReference>
<dbReference type="InterPro" id="IPR004827">
    <property type="entry name" value="bZIP"/>
</dbReference>
<feature type="compositionally biased region" description="Polar residues" evidence="7">
    <location>
        <begin position="54"/>
        <end position="81"/>
    </location>
</feature>
<dbReference type="CDD" id="cd14695">
    <property type="entry name" value="bZIP_HLF"/>
    <property type="match status" value="1"/>
</dbReference>
<dbReference type="InterPro" id="IPR046347">
    <property type="entry name" value="bZIP_sf"/>
</dbReference>
<dbReference type="GO" id="GO:0000981">
    <property type="term" value="F:DNA-binding transcription factor activity, RNA polymerase II-specific"/>
    <property type="evidence" value="ECO:0007669"/>
    <property type="project" value="TreeGrafter"/>
</dbReference>
<comment type="subcellular location">
    <subcellularLocation>
        <location evidence="1">Nucleus</location>
    </subcellularLocation>
</comment>
<name>A0A834ILB4_RHYFE</name>
<dbReference type="AlphaFoldDB" id="A0A834ILB4"/>
<keyword evidence="10" id="KW-1185">Reference proteome</keyword>
<sequence>MMQHSYHATQSFHHSYDVAAMYSAPYSNYYCPPYIPLSPEPEVLDLSKKPSPESPYNCSSPDSSVFSNSIRSEYDQRQCSPPSYIPEAVQTDSSATEYAKSPSPASVKSEPRSETSAQSQSPKSRGARPFKVLPKDSLTLALGAITQLDPTTLINDDEVDPELTKGLIQDSMKKYAEFRERMLKQLHTSGTTTNKNMRRIQNNSDKTQDTEYMEKRRKNNEAAKRSRDARRIKQDEIAIRMAFLEQENMMLKYRIQSEKEDLERLQKMSDMRK</sequence>
<evidence type="ECO:0000256" key="5">
    <source>
        <dbReference type="ARBA" id="ARBA00023242"/>
    </source>
</evidence>
<dbReference type="OrthoDB" id="361013at2759"/>
<feature type="region of interest" description="Disordered" evidence="7">
    <location>
        <begin position="191"/>
        <end position="231"/>
    </location>
</feature>
<dbReference type="Proteomes" id="UP000625711">
    <property type="component" value="Unassembled WGS sequence"/>
</dbReference>
<dbReference type="GO" id="GO:0005634">
    <property type="term" value="C:nucleus"/>
    <property type="evidence" value="ECO:0007669"/>
    <property type="project" value="UniProtKB-SubCell"/>
</dbReference>
<keyword evidence="4" id="KW-0804">Transcription</keyword>